<dbReference type="AlphaFoldDB" id="A0A2N8ZIG1"/>
<organism evidence="1 2">
    <name type="scientific">Vibrio tapetis subsp. tapetis</name>
    <dbReference type="NCBI Taxonomy" id="1671868"/>
    <lineage>
        <taxon>Bacteria</taxon>
        <taxon>Pseudomonadati</taxon>
        <taxon>Pseudomonadota</taxon>
        <taxon>Gammaproteobacteria</taxon>
        <taxon>Vibrionales</taxon>
        <taxon>Vibrionaceae</taxon>
        <taxon>Vibrio</taxon>
    </lineage>
</organism>
<evidence type="ECO:0000313" key="2">
    <source>
        <dbReference type="Proteomes" id="UP000235828"/>
    </source>
</evidence>
<proteinExistence type="predicted"/>
<protein>
    <submittedName>
        <fullName evidence="1">Uncharacterized protein</fullName>
    </submittedName>
</protein>
<sequence length="79" mass="9181">MAEGVAQSCMGGSLKSNYWHHSYYAQLVQVTDSITLFTPQNQKQPIYGECRLLIGQLTKFLFLIMKFKPDFCYTLFFEN</sequence>
<gene>
    <name evidence="1" type="ORF">VTAP4600_B0077</name>
</gene>
<dbReference type="Proteomes" id="UP000235828">
    <property type="component" value="Chromosome B"/>
</dbReference>
<dbReference type="KEGG" id="vta:B0077"/>
<keyword evidence="2" id="KW-1185">Reference proteome</keyword>
<accession>A0A2N8ZIG1</accession>
<dbReference type="EMBL" id="LT960612">
    <property type="protein sequence ID" value="SON51688.1"/>
    <property type="molecule type" value="Genomic_DNA"/>
</dbReference>
<reference evidence="1 2" key="1">
    <citation type="submission" date="2017-10" db="EMBL/GenBank/DDBJ databases">
        <authorList>
            <person name="Banno H."/>
            <person name="Chua N.-H."/>
        </authorList>
    </citation>
    <scope>NUCLEOTIDE SEQUENCE [LARGE SCALE GENOMIC DNA]</scope>
    <source>
        <strain evidence="1">Vibrio tapetis CECT4600</strain>
    </source>
</reference>
<name>A0A2N8ZIG1_9VIBR</name>
<evidence type="ECO:0000313" key="1">
    <source>
        <dbReference type="EMBL" id="SON51688.1"/>
    </source>
</evidence>